<evidence type="ECO:0000256" key="12">
    <source>
        <dbReference type="ARBA" id="ARBA00023242"/>
    </source>
</evidence>
<dbReference type="CDD" id="cd07417">
    <property type="entry name" value="MPP_PP5_C"/>
    <property type="match status" value="1"/>
</dbReference>
<dbReference type="PANTHER" id="PTHR45668:SF5">
    <property type="entry name" value="SERINE_THREONINE-PROTEIN PHOSPHATASE 5"/>
    <property type="match status" value="1"/>
</dbReference>
<dbReference type="HOGENOM" id="CLU_004962_5_2_1"/>
<dbReference type="OMA" id="IHKKYAF"/>
<accession>L1JN62</accession>
<dbReference type="InterPro" id="IPR013235">
    <property type="entry name" value="PPP_dom"/>
</dbReference>
<evidence type="ECO:0000256" key="14">
    <source>
        <dbReference type="ARBA" id="ARBA00048832"/>
    </source>
</evidence>
<keyword evidence="6" id="KW-0479">Metal-binding</keyword>
<keyword evidence="11" id="KW-0464">Manganese</keyword>
<dbReference type="PaxDb" id="55529-EKX49630"/>
<evidence type="ECO:0000256" key="7">
    <source>
        <dbReference type="ARBA" id="ARBA00022737"/>
    </source>
</evidence>
<evidence type="ECO:0000256" key="15">
    <source>
        <dbReference type="ARBA" id="ARBA00073946"/>
    </source>
</evidence>
<evidence type="ECO:0000256" key="3">
    <source>
        <dbReference type="ARBA" id="ARBA00004123"/>
    </source>
</evidence>
<reference evidence="20" key="3">
    <citation type="submission" date="2016-03" db="UniProtKB">
        <authorList>
            <consortium name="EnsemblProtists"/>
        </authorList>
    </citation>
    <scope>IDENTIFICATION</scope>
</reference>
<keyword evidence="7" id="KW-0677">Repeat</keyword>
<dbReference type="Pfam" id="PF08321">
    <property type="entry name" value="PPP5"/>
    <property type="match status" value="1"/>
</dbReference>
<gene>
    <name evidence="19" type="ORF">GUITHDRAFT_159426</name>
</gene>
<dbReference type="InterPro" id="IPR051134">
    <property type="entry name" value="PPP_phosphatase"/>
</dbReference>
<comment type="cofactor">
    <cofactor evidence="1">
        <name>Mn(2+)</name>
        <dbReference type="ChEBI" id="CHEBI:29035"/>
    </cofactor>
</comment>
<keyword evidence="9 17" id="KW-0802">TPR repeat</keyword>
<evidence type="ECO:0000256" key="9">
    <source>
        <dbReference type="ARBA" id="ARBA00022803"/>
    </source>
</evidence>
<dbReference type="InterPro" id="IPR029052">
    <property type="entry name" value="Metallo-depent_PP-like"/>
</dbReference>
<keyword evidence="12" id="KW-0539">Nucleus</keyword>
<dbReference type="GO" id="GO:0004722">
    <property type="term" value="F:protein serine/threonine phosphatase activity"/>
    <property type="evidence" value="ECO:0007669"/>
    <property type="project" value="UniProtKB-EC"/>
</dbReference>
<feature type="repeat" description="TPR" evidence="17">
    <location>
        <begin position="46"/>
        <end position="79"/>
    </location>
</feature>
<dbReference type="FunFam" id="3.60.21.10:FF:000036">
    <property type="entry name" value="Serine/threonine protein phosphatase 5"/>
    <property type="match status" value="1"/>
</dbReference>
<feature type="repeat" description="TPR" evidence="17">
    <location>
        <begin position="114"/>
        <end position="147"/>
    </location>
</feature>
<comment type="subcellular location">
    <subcellularLocation>
        <location evidence="3">Nucleus</location>
    </subcellularLocation>
</comment>
<reference evidence="19 21" key="1">
    <citation type="journal article" date="2012" name="Nature">
        <title>Algal genomes reveal evolutionary mosaicism and the fate of nucleomorphs.</title>
        <authorList>
            <consortium name="DOE Joint Genome Institute"/>
            <person name="Curtis B.A."/>
            <person name="Tanifuji G."/>
            <person name="Burki F."/>
            <person name="Gruber A."/>
            <person name="Irimia M."/>
            <person name="Maruyama S."/>
            <person name="Arias M.C."/>
            <person name="Ball S.G."/>
            <person name="Gile G.H."/>
            <person name="Hirakawa Y."/>
            <person name="Hopkins J.F."/>
            <person name="Kuo A."/>
            <person name="Rensing S.A."/>
            <person name="Schmutz J."/>
            <person name="Symeonidi A."/>
            <person name="Elias M."/>
            <person name="Eveleigh R.J."/>
            <person name="Herman E.K."/>
            <person name="Klute M.J."/>
            <person name="Nakayama T."/>
            <person name="Obornik M."/>
            <person name="Reyes-Prieto A."/>
            <person name="Armbrust E.V."/>
            <person name="Aves S.J."/>
            <person name="Beiko R.G."/>
            <person name="Coutinho P."/>
            <person name="Dacks J.B."/>
            <person name="Durnford D.G."/>
            <person name="Fast N.M."/>
            <person name="Green B.R."/>
            <person name="Grisdale C.J."/>
            <person name="Hempel F."/>
            <person name="Henrissat B."/>
            <person name="Hoppner M.P."/>
            <person name="Ishida K."/>
            <person name="Kim E."/>
            <person name="Koreny L."/>
            <person name="Kroth P.G."/>
            <person name="Liu Y."/>
            <person name="Malik S.B."/>
            <person name="Maier U.G."/>
            <person name="McRose D."/>
            <person name="Mock T."/>
            <person name="Neilson J.A."/>
            <person name="Onodera N.T."/>
            <person name="Poole A.M."/>
            <person name="Pritham E.J."/>
            <person name="Richards T.A."/>
            <person name="Rocap G."/>
            <person name="Roy S.W."/>
            <person name="Sarai C."/>
            <person name="Schaack S."/>
            <person name="Shirato S."/>
            <person name="Slamovits C.H."/>
            <person name="Spencer D.F."/>
            <person name="Suzuki S."/>
            <person name="Worden A.Z."/>
            <person name="Zauner S."/>
            <person name="Barry K."/>
            <person name="Bell C."/>
            <person name="Bharti A.K."/>
            <person name="Crow J.A."/>
            <person name="Grimwood J."/>
            <person name="Kramer R."/>
            <person name="Lindquist E."/>
            <person name="Lucas S."/>
            <person name="Salamov A."/>
            <person name="McFadden G.I."/>
            <person name="Lane C.E."/>
            <person name="Keeling P.J."/>
            <person name="Gray M.W."/>
            <person name="Grigoriev I.V."/>
            <person name="Archibald J.M."/>
        </authorList>
    </citation>
    <scope>NUCLEOTIDE SEQUENCE</scope>
    <source>
        <strain evidence="19 21">CCMP2712</strain>
    </source>
</reference>
<name>L1JN62_GUITC</name>
<feature type="domain" description="Serine/threonine specific protein phosphatases" evidence="18">
    <location>
        <begin position="220"/>
        <end position="495"/>
    </location>
</feature>
<protein>
    <recommendedName>
        <fullName evidence="15">Serine/threonine-protein phosphatase T</fullName>
        <ecNumber evidence="5">3.1.3.16</ecNumber>
    </recommendedName>
</protein>
<evidence type="ECO:0000256" key="5">
    <source>
        <dbReference type="ARBA" id="ARBA00013081"/>
    </source>
</evidence>
<dbReference type="AlphaFoldDB" id="L1JN62"/>
<evidence type="ECO:0000259" key="18">
    <source>
        <dbReference type="SMART" id="SM00156"/>
    </source>
</evidence>
<evidence type="ECO:0000313" key="21">
    <source>
        <dbReference type="Proteomes" id="UP000011087"/>
    </source>
</evidence>
<evidence type="ECO:0000256" key="11">
    <source>
        <dbReference type="ARBA" id="ARBA00023211"/>
    </source>
</evidence>
<dbReference type="PROSITE" id="PS50005">
    <property type="entry name" value="TPR"/>
    <property type="match status" value="2"/>
</dbReference>
<feature type="active site" description="Proton donor/acceptor" evidence="16">
    <location>
        <position position="320"/>
    </location>
</feature>
<evidence type="ECO:0000256" key="17">
    <source>
        <dbReference type="PROSITE-ProRule" id="PRU00339"/>
    </source>
</evidence>
<comment type="catalytic activity">
    <reaction evidence="14">
        <text>O-phospho-L-threonyl-[protein] + H2O = L-threonyl-[protein] + phosphate</text>
        <dbReference type="Rhea" id="RHEA:47004"/>
        <dbReference type="Rhea" id="RHEA-COMP:11060"/>
        <dbReference type="Rhea" id="RHEA-COMP:11605"/>
        <dbReference type="ChEBI" id="CHEBI:15377"/>
        <dbReference type="ChEBI" id="CHEBI:30013"/>
        <dbReference type="ChEBI" id="CHEBI:43474"/>
        <dbReference type="ChEBI" id="CHEBI:61977"/>
        <dbReference type="EC" id="3.1.3.16"/>
    </reaction>
    <physiologicalReaction direction="left-to-right" evidence="14">
        <dbReference type="Rhea" id="RHEA:47005"/>
    </physiologicalReaction>
</comment>
<sequence>MSPERFRQFMSSSSSWLQLPQRQSVALLLSVPLKSCLLYAVHNERAESYKVEANNLFAHKRFHEALDLYTAAIQTDPENPVYLCNRAFAHIKLENYGQAVSDAEASLKLNPTFVKAFYRRGTAYLALGKTRQALADFRTVARLRPSDSTALGKVKQCEKIARLEAFEDAIRMEKTASPYDTLDVESIEVEPDYDGPRWEDEITEEFVLQMIERFKDDKRLHRKYAYKILVVACEQLKKMNNVLELEVPQGSEMTVCGDTHGQFYDLLQIFSMNGNPSPSNPYIFNGDFVDRGSWSLEVIMTLLAWKCLYPESIHLTRGNHETVAMNKMYGFEGEVIAKHNRHMYECFVELFWYLPLAITLNGKVFVCHGGLFRDDRVTLADINKVDRAIEPGDSGIVCDLLWSDPQNEEGRAESKRGTGCMFGPDVTKKWLEENDLSLLVRSHEMKEEGYEVQHDGKCITIFSAPNYCDQMGNLGAFIRFGHDCEPRFTQFAAAPHPPMKPMKYAPVGMMPGFM</sequence>
<dbReference type="InterPro" id="IPR004843">
    <property type="entry name" value="Calcineurin-like_PHP"/>
</dbReference>
<dbReference type="InterPro" id="IPR006186">
    <property type="entry name" value="Ser/Thr-sp_prot-phosphatase"/>
</dbReference>
<dbReference type="InterPro" id="IPR011990">
    <property type="entry name" value="TPR-like_helical_dom_sf"/>
</dbReference>
<dbReference type="SUPFAM" id="SSF48452">
    <property type="entry name" value="TPR-like"/>
    <property type="match status" value="1"/>
</dbReference>
<dbReference type="RefSeq" id="XP_005836610.1">
    <property type="nucleotide sequence ID" value="XM_005836553.1"/>
</dbReference>
<dbReference type="PRINTS" id="PR00114">
    <property type="entry name" value="STPHPHTASE"/>
</dbReference>
<keyword evidence="10" id="KW-0904">Protein phosphatase</keyword>
<dbReference type="EnsemblProtists" id="EKX49630">
    <property type="protein sequence ID" value="EKX49630"/>
    <property type="gene ID" value="GUITHDRAFT_159426"/>
</dbReference>
<evidence type="ECO:0000256" key="4">
    <source>
        <dbReference type="ARBA" id="ARBA00008786"/>
    </source>
</evidence>
<dbReference type="EC" id="3.1.3.16" evidence="5"/>
<dbReference type="PANTHER" id="PTHR45668">
    <property type="entry name" value="SERINE/THREONINE-PROTEIN PHOSPHATASE 5-RELATED"/>
    <property type="match status" value="1"/>
</dbReference>
<evidence type="ECO:0000256" key="8">
    <source>
        <dbReference type="ARBA" id="ARBA00022801"/>
    </source>
</evidence>
<proteinExistence type="inferred from homology"/>
<dbReference type="InterPro" id="IPR041753">
    <property type="entry name" value="PP5_C"/>
</dbReference>
<dbReference type="Gene3D" id="1.25.40.10">
    <property type="entry name" value="Tetratricopeptide repeat domain"/>
    <property type="match status" value="1"/>
</dbReference>
<dbReference type="Pfam" id="PF13181">
    <property type="entry name" value="TPR_8"/>
    <property type="match status" value="2"/>
</dbReference>
<comment type="cofactor">
    <cofactor evidence="2">
        <name>Mg(2+)</name>
        <dbReference type="ChEBI" id="CHEBI:18420"/>
    </cofactor>
</comment>
<dbReference type="GO" id="GO:0005634">
    <property type="term" value="C:nucleus"/>
    <property type="evidence" value="ECO:0007669"/>
    <property type="project" value="UniProtKB-SubCell"/>
</dbReference>
<dbReference type="eggNOG" id="KOG0376">
    <property type="taxonomic scope" value="Eukaryota"/>
</dbReference>
<dbReference type="OrthoDB" id="445564at2759"/>
<dbReference type="GeneID" id="17306313"/>
<dbReference type="Pfam" id="PF00149">
    <property type="entry name" value="Metallophos"/>
    <property type="match status" value="1"/>
</dbReference>
<dbReference type="PIRSF" id="PIRSF033096">
    <property type="entry name" value="PPPtase_5"/>
    <property type="match status" value="1"/>
</dbReference>
<reference evidence="21" key="2">
    <citation type="submission" date="2012-11" db="EMBL/GenBank/DDBJ databases">
        <authorList>
            <person name="Kuo A."/>
            <person name="Curtis B.A."/>
            <person name="Tanifuji G."/>
            <person name="Burki F."/>
            <person name="Gruber A."/>
            <person name="Irimia M."/>
            <person name="Maruyama S."/>
            <person name="Arias M.C."/>
            <person name="Ball S.G."/>
            <person name="Gile G.H."/>
            <person name="Hirakawa Y."/>
            <person name="Hopkins J.F."/>
            <person name="Rensing S.A."/>
            <person name="Schmutz J."/>
            <person name="Symeonidi A."/>
            <person name="Elias M."/>
            <person name="Eveleigh R.J."/>
            <person name="Herman E.K."/>
            <person name="Klute M.J."/>
            <person name="Nakayama T."/>
            <person name="Obornik M."/>
            <person name="Reyes-Prieto A."/>
            <person name="Armbrust E.V."/>
            <person name="Aves S.J."/>
            <person name="Beiko R.G."/>
            <person name="Coutinho P."/>
            <person name="Dacks J.B."/>
            <person name="Durnford D.G."/>
            <person name="Fast N.M."/>
            <person name="Green B.R."/>
            <person name="Grisdale C."/>
            <person name="Hempe F."/>
            <person name="Henrissat B."/>
            <person name="Hoppner M.P."/>
            <person name="Ishida K.-I."/>
            <person name="Kim E."/>
            <person name="Koreny L."/>
            <person name="Kroth P.G."/>
            <person name="Liu Y."/>
            <person name="Malik S.-B."/>
            <person name="Maier U.G."/>
            <person name="McRose D."/>
            <person name="Mock T."/>
            <person name="Neilson J.A."/>
            <person name="Onodera N.T."/>
            <person name="Poole A.M."/>
            <person name="Pritham E.J."/>
            <person name="Richards T.A."/>
            <person name="Rocap G."/>
            <person name="Roy S.W."/>
            <person name="Sarai C."/>
            <person name="Schaack S."/>
            <person name="Shirato S."/>
            <person name="Slamovits C.H."/>
            <person name="Spencer D.F."/>
            <person name="Suzuki S."/>
            <person name="Worden A.Z."/>
            <person name="Zauner S."/>
            <person name="Barry K."/>
            <person name="Bell C."/>
            <person name="Bharti A.K."/>
            <person name="Crow J.A."/>
            <person name="Grimwood J."/>
            <person name="Kramer R."/>
            <person name="Lindquist E."/>
            <person name="Lucas S."/>
            <person name="Salamov A."/>
            <person name="McFadden G.I."/>
            <person name="Lane C.E."/>
            <person name="Keeling P.J."/>
            <person name="Gray M.W."/>
            <person name="Grigoriev I.V."/>
            <person name="Archibald J.M."/>
        </authorList>
    </citation>
    <scope>NUCLEOTIDE SEQUENCE</scope>
    <source>
        <strain evidence="21">CCMP2712</strain>
    </source>
</reference>
<keyword evidence="8" id="KW-0378">Hydrolase</keyword>
<dbReference type="SUPFAM" id="SSF56300">
    <property type="entry name" value="Metallo-dependent phosphatases"/>
    <property type="match status" value="1"/>
</dbReference>
<evidence type="ECO:0000256" key="13">
    <source>
        <dbReference type="ARBA" id="ARBA00047986"/>
    </source>
</evidence>
<dbReference type="SMART" id="SM00156">
    <property type="entry name" value="PP2Ac"/>
    <property type="match status" value="1"/>
</dbReference>
<dbReference type="STRING" id="905079.L1JN62"/>
<dbReference type="GO" id="GO:0046872">
    <property type="term" value="F:metal ion binding"/>
    <property type="evidence" value="ECO:0007669"/>
    <property type="project" value="UniProtKB-KW"/>
</dbReference>
<evidence type="ECO:0000256" key="6">
    <source>
        <dbReference type="ARBA" id="ARBA00022723"/>
    </source>
</evidence>
<dbReference type="InterPro" id="IPR019734">
    <property type="entry name" value="TPR_rpt"/>
</dbReference>
<dbReference type="SMART" id="SM00028">
    <property type="entry name" value="TPR"/>
    <property type="match status" value="3"/>
</dbReference>
<dbReference type="Gene3D" id="3.60.21.10">
    <property type="match status" value="1"/>
</dbReference>
<dbReference type="Proteomes" id="UP000011087">
    <property type="component" value="Unassembled WGS sequence"/>
</dbReference>
<dbReference type="KEGG" id="gtt:GUITHDRAFT_159426"/>
<comment type="catalytic activity">
    <reaction evidence="13">
        <text>O-phospho-L-seryl-[protein] + H2O = L-seryl-[protein] + phosphate</text>
        <dbReference type="Rhea" id="RHEA:20629"/>
        <dbReference type="Rhea" id="RHEA-COMP:9863"/>
        <dbReference type="Rhea" id="RHEA-COMP:11604"/>
        <dbReference type="ChEBI" id="CHEBI:15377"/>
        <dbReference type="ChEBI" id="CHEBI:29999"/>
        <dbReference type="ChEBI" id="CHEBI:43474"/>
        <dbReference type="ChEBI" id="CHEBI:83421"/>
        <dbReference type="EC" id="3.1.3.16"/>
    </reaction>
    <physiologicalReaction direction="left-to-right" evidence="13">
        <dbReference type="Rhea" id="RHEA:20630"/>
    </physiologicalReaction>
</comment>
<evidence type="ECO:0000256" key="1">
    <source>
        <dbReference type="ARBA" id="ARBA00001936"/>
    </source>
</evidence>
<comment type="similarity">
    <text evidence="4">Belongs to the PPP phosphatase family. PP-5 (PP-T) subfamily.</text>
</comment>
<dbReference type="GO" id="GO:0005737">
    <property type="term" value="C:cytoplasm"/>
    <property type="evidence" value="ECO:0007669"/>
    <property type="project" value="UniProtKB-ARBA"/>
</dbReference>
<organism evidence="19">
    <name type="scientific">Guillardia theta (strain CCMP2712)</name>
    <name type="common">Cryptophyte</name>
    <dbReference type="NCBI Taxonomy" id="905079"/>
    <lineage>
        <taxon>Eukaryota</taxon>
        <taxon>Cryptophyceae</taxon>
        <taxon>Pyrenomonadales</taxon>
        <taxon>Geminigeraceae</taxon>
        <taxon>Guillardia</taxon>
    </lineage>
</organism>
<evidence type="ECO:0000256" key="2">
    <source>
        <dbReference type="ARBA" id="ARBA00001946"/>
    </source>
</evidence>
<keyword evidence="21" id="KW-1185">Reference proteome</keyword>
<evidence type="ECO:0000313" key="19">
    <source>
        <dbReference type="EMBL" id="EKX49630.1"/>
    </source>
</evidence>
<dbReference type="EMBL" id="JH992981">
    <property type="protein sequence ID" value="EKX49630.1"/>
    <property type="molecule type" value="Genomic_DNA"/>
</dbReference>
<evidence type="ECO:0000313" key="20">
    <source>
        <dbReference type="EnsemblProtists" id="EKX49630"/>
    </source>
</evidence>
<evidence type="ECO:0000256" key="10">
    <source>
        <dbReference type="ARBA" id="ARBA00022912"/>
    </source>
</evidence>
<evidence type="ECO:0000256" key="16">
    <source>
        <dbReference type="PIRSR" id="PIRSR033096-1"/>
    </source>
</evidence>